<evidence type="ECO:0000313" key="1">
    <source>
        <dbReference type="EMBL" id="TXB64933.1"/>
    </source>
</evidence>
<dbReference type="Pfam" id="PF14060">
    <property type="entry name" value="DUF4252"/>
    <property type="match status" value="1"/>
</dbReference>
<dbReference type="Proteomes" id="UP000321580">
    <property type="component" value="Unassembled WGS sequence"/>
</dbReference>
<dbReference type="RefSeq" id="WP_147166700.1">
    <property type="nucleotide sequence ID" value="NZ_VOOR01000010.1"/>
</dbReference>
<name>A0A5C6RRN4_9BACT</name>
<evidence type="ECO:0000313" key="2">
    <source>
        <dbReference type="Proteomes" id="UP000321580"/>
    </source>
</evidence>
<dbReference type="EMBL" id="VOOR01000010">
    <property type="protein sequence ID" value="TXB64933.1"/>
    <property type="molecule type" value="Genomic_DNA"/>
</dbReference>
<proteinExistence type="predicted"/>
<reference evidence="1 2" key="1">
    <citation type="submission" date="2019-08" db="EMBL/GenBank/DDBJ databases">
        <title>Genome of Phaeodactylibacter luteus.</title>
        <authorList>
            <person name="Bowman J.P."/>
        </authorList>
    </citation>
    <scope>NUCLEOTIDE SEQUENCE [LARGE SCALE GENOMIC DNA]</scope>
    <source>
        <strain evidence="1 2">KCTC 42180</strain>
    </source>
</reference>
<dbReference type="AlphaFoldDB" id="A0A5C6RRN4"/>
<dbReference type="OrthoDB" id="705638at2"/>
<comment type="caution">
    <text evidence="1">The sequence shown here is derived from an EMBL/GenBank/DDBJ whole genome shotgun (WGS) entry which is preliminary data.</text>
</comment>
<gene>
    <name evidence="1" type="ORF">FRY97_06825</name>
</gene>
<sequence>MRTLIWIAALCSTATFLPAQEQFISEFYERYNQLDEATEVDVQGWLLKLVAEKAENENTRKVVQKITHLRVLAMSEGNLVPAAEYRQLVRDLKRTSFEELFSARDEGDDISFFIREDQKRITHVMLLLHGKDNFVMLSLEGSLDFSDLNDLDLDIEGMEHFRKLPESKNSTPRA</sequence>
<organism evidence="1 2">
    <name type="scientific">Phaeodactylibacter luteus</name>
    <dbReference type="NCBI Taxonomy" id="1564516"/>
    <lineage>
        <taxon>Bacteria</taxon>
        <taxon>Pseudomonadati</taxon>
        <taxon>Bacteroidota</taxon>
        <taxon>Saprospiria</taxon>
        <taxon>Saprospirales</taxon>
        <taxon>Haliscomenobacteraceae</taxon>
        <taxon>Phaeodactylibacter</taxon>
    </lineage>
</organism>
<dbReference type="InterPro" id="IPR025348">
    <property type="entry name" value="DUF4252"/>
</dbReference>
<protein>
    <submittedName>
        <fullName evidence="1">DUF4252 domain-containing protein</fullName>
    </submittedName>
</protein>
<accession>A0A5C6RRN4</accession>
<keyword evidence="2" id="KW-1185">Reference proteome</keyword>